<feature type="transmembrane region" description="Helical" evidence="8">
    <location>
        <begin position="104"/>
        <end position="123"/>
    </location>
</feature>
<keyword evidence="10" id="KW-1185">Reference proteome</keyword>
<feature type="transmembrane region" description="Helical" evidence="8">
    <location>
        <begin position="44"/>
        <end position="64"/>
    </location>
</feature>
<gene>
    <name evidence="9" type="ORF">SAMN04487990_105130</name>
</gene>
<evidence type="ECO:0000313" key="10">
    <source>
        <dbReference type="Proteomes" id="UP000198846"/>
    </source>
</evidence>
<dbReference type="OrthoDB" id="9813689at2"/>
<evidence type="ECO:0000256" key="5">
    <source>
        <dbReference type="ARBA" id="ARBA00022989"/>
    </source>
</evidence>
<evidence type="ECO:0000256" key="2">
    <source>
        <dbReference type="ARBA" id="ARBA00008488"/>
    </source>
</evidence>
<evidence type="ECO:0000256" key="6">
    <source>
        <dbReference type="ARBA" id="ARBA00023136"/>
    </source>
</evidence>
<dbReference type="NCBIfam" id="TIGR01065">
    <property type="entry name" value="hlyIII"/>
    <property type="match status" value="1"/>
</dbReference>
<evidence type="ECO:0000256" key="4">
    <source>
        <dbReference type="ARBA" id="ARBA00022692"/>
    </source>
</evidence>
<feature type="binding site" evidence="7">
    <location>
        <position position="185"/>
    </location>
    <ligand>
        <name>Zn(2+)</name>
        <dbReference type="ChEBI" id="CHEBI:29105"/>
    </ligand>
</feature>
<feature type="transmembrane region" description="Helical" evidence="8">
    <location>
        <begin position="186"/>
        <end position="207"/>
    </location>
</feature>
<dbReference type="GO" id="GO:0046872">
    <property type="term" value="F:metal ion binding"/>
    <property type="evidence" value="ECO:0007669"/>
    <property type="project" value="UniProtKB-KW"/>
</dbReference>
<evidence type="ECO:0000256" key="3">
    <source>
        <dbReference type="ARBA" id="ARBA00022475"/>
    </source>
</evidence>
<keyword evidence="7" id="KW-0479">Metal-binding</keyword>
<dbReference type="EMBL" id="FNQK01000005">
    <property type="protein sequence ID" value="SEA01820.1"/>
    <property type="molecule type" value="Genomic_DNA"/>
</dbReference>
<feature type="binding site" evidence="7">
    <location>
        <position position="63"/>
    </location>
    <ligand>
        <name>Zn(2+)</name>
        <dbReference type="ChEBI" id="CHEBI:29105"/>
    </ligand>
</feature>
<dbReference type="STRING" id="283786.SAMN04487990_105130"/>
<proteinExistence type="inferred from homology"/>
<accession>A0A1H3XRH0</accession>
<keyword evidence="7" id="KW-0862">Zinc</keyword>
<dbReference type="Proteomes" id="UP000198846">
    <property type="component" value="Unassembled WGS sequence"/>
</dbReference>
<name>A0A1H3XRH0_BIZPA</name>
<dbReference type="GO" id="GO:0140911">
    <property type="term" value="F:pore-forming activity"/>
    <property type="evidence" value="ECO:0007669"/>
    <property type="project" value="InterPro"/>
</dbReference>
<feature type="binding site" evidence="7">
    <location>
        <position position="189"/>
    </location>
    <ligand>
        <name>Zn(2+)</name>
        <dbReference type="ChEBI" id="CHEBI:29105"/>
    </ligand>
</feature>
<evidence type="ECO:0000256" key="1">
    <source>
        <dbReference type="ARBA" id="ARBA00004651"/>
    </source>
</evidence>
<dbReference type="GO" id="GO:0005886">
    <property type="term" value="C:plasma membrane"/>
    <property type="evidence" value="ECO:0007669"/>
    <property type="project" value="UniProtKB-SubCell"/>
</dbReference>
<dbReference type="PANTHER" id="PTHR20855">
    <property type="entry name" value="ADIPOR/PROGESTIN RECEPTOR-RELATED"/>
    <property type="match status" value="1"/>
</dbReference>
<dbReference type="InterPro" id="IPR005744">
    <property type="entry name" value="Hy-lIII"/>
</dbReference>
<comment type="similarity">
    <text evidence="2">Belongs to the UPF0073 (Hly-III) family.</text>
</comment>
<feature type="transmembrane region" description="Helical" evidence="8">
    <location>
        <begin position="12"/>
        <end position="32"/>
    </location>
</feature>
<feature type="transmembrane region" description="Helical" evidence="8">
    <location>
        <begin position="130"/>
        <end position="147"/>
    </location>
</feature>
<sequence>MHQQSPFEEKLNALSHGITAILGIIGLVFLIIKNSNKTDWSLFSVLVYGFSIIILFTASTLYHYEEKASRKHYYRILDHISIYFLIAGTYTPVVLISLSESLGWPLFYAVWGIALFGVILKLFFTGRFEVFSTLLYLVMGWLVVFDFKQLSELMDPNGLLLLAAGGAAYTLGIVFYSVNKIPYNHVIWHFFVSAGAIFHYFMVYFYVI</sequence>
<keyword evidence="4 8" id="KW-0812">Transmembrane</keyword>
<dbReference type="InterPro" id="IPR004254">
    <property type="entry name" value="AdipoR/HlyIII-related"/>
</dbReference>
<keyword evidence="5 8" id="KW-1133">Transmembrane helix</keyword>
<dbReference type="AlphaFoldDB" id="A0A1H3XRH0"/>
<keyword evidence="6 8" id="KW-0472">Membrane</keyword>
<evidence type="ECO:0000256" key="8">
    <source>
        <dbReference type="SAM" id="Phobius"/>
    </source>
</evidence>
<evidence type="ECO:0000256" key="7">
    <source>
        <dbReference type="PIRSR" id="PIRSR604254-1"/>
    </source>
</evidence>
<keyword evidence="3" id="KW-1003">Cell membrane</keyword>
<dbReference type="Pfam" id="PF03006">
    <property type="entry name" value="HlyIII"/>
    <property type="match status" value="1"/>
</dbReference>
<dbReference type="RefSeq" id="WP_092133087.1">
    <property type="nucleotide sequence ID" value="NZ_FNQK01000005.1"/>
</dbReference>
<dbReference type="PANTHER" id="PTHR20855:SF3">
    <property type="entry name" value="LD03007P"/>
    <property type="match status" value="1"/>
</dbReference>
<organism evidence="9 10">
    <name type="scientific">Bizionia paragorgiae</name>
    <dbReference type="NCBI Taxonomy" id="283786"/>
    <lineage>
        <taxon>Bacteria</taxon>
        <taxon>Pseudomonadati</taxon>
        <taxon>Bacteroidota</taxon>
        <taxon>Flavobacteriia</taxon>
        <taxon>Flavobacteriales</taxon>
        <taxon>Flavobacteriaceae</taxon>
        <taxon>Bizionia</taxon>
    </lineage>
</organism>
<feature type="transmembrane region" description="Helical" evidence="8">
    <location>
        <begin position="159"/>
        <end position="179"/>
    </location>
</feature>
<comment type="subcellular location">
    <subcellularLocation>
        <location evidence="1">Cell membrane</location>
        <topology evidence="1">Multi-pass membrane protein</topology>
    </subcellularLocation>
</comment>
<feature type="transmembrane region" description="Helical" evidence="8">
    <location>
        <begin position="76"/>
        <end position="98"/>
    </location>
</feature>
<evidence type="ECO:0000313" key="9">
    <source>
        <dbReference type="EMBL" id="SEA01820.1"/>
    </source>
</evidence>
<reference evidence="9 10" key="1">
    <citation type="submission" date="2016-10" db="EMBL/GenBank/DDBJ databases">
        <authorList>
            <person name="de Groot N.N."/>
        </authorList>
    </citation>
    <scope>NUCLEOTIDE SEQUENCE [LARGE SCALE GENOMIC DNA]</scope>
    <source>
        <strain evidence="9 10">DSM 23842</strain>
    </source>
</reference>
<protein>
    <submittedName>
        <fullName evidence="9">Hemolysin III</fullName>
    </submittedName>
</protein>